<evidence type="ECO:0000313" key="2">
    <source>
        <dbReference type="EMBL" id="TFE19495.1"/>
    </source>
</evidence>
<dbReference type="Proteomes" id="UP000297900">
    <property type="component" value="Unassembled WGS sequence"/>
</dbReference>
<sequence length="159" mass="18456">MTCRLAFFIQEWESKIRNFTLEESQMGFVFLPSKALDFFKEENCFPVVILFEDEPVGFFVLHNSGEIYDFTENVNSIFLRAFSIDRKNQGKGYAKLAMNSLPKFIQLYFPQVDEIVLTVNENNLAAKRLYEKSGFLYKGKNKLGRSGIELGMHYFLKGC</sequence>
<reference evidence="2 3" key="1">
    <citation type="submission" date="2019-03" db="EMBL/GenBank/DDBJ databases">
        <title>Cohnella endophytica sp. nov., a novel endophytic bacterium isolated from bark of Sonneratia apetala.</title>
        <authorList>
            <person name="Tuo L."/>
        </authorList>
    </citation>
    <scope>NUCLEOTIDE SEQUENCE [LARGE SCALE GENOMIC DNA]</scope>
    <source>
        <strain evidence="2 3">CCTCC AB 208254</strain>
    </source>
</reference>
<dbReference type="PANTHER" id="PTHR43328">
    <property type="entry name" value="ACETYLTRANSFERASE-RELATED"/>
    <property type="match status" value="1"/>
</dbReference>
<dbReference type="InterPro" id="IPR000182">
    <property type="entry name" value="GNAT_dom"/>
</dbReference>
<dbReference type="RefSeq" id="WP_135154602.1">
    <property type="nucleotide sequence ID" value="NZ_SOMN01000059.1"/>
</dbReference>
<organism evidence="2 3">
    <name type="scientific">Cohnella luojiensis</name>
    <dbReference type="NCBI Taxonomy" id="652876"/>
    <lineage>
        <taxon>Bacteria</taxon>
        <taxon>Bacillati</taxon>
        <taxon>Bacillota</taxon>
        <taxon>Bacilli</taxon>
        <taxon>Bacillales</taxon>
        <taxon>Paenibacillaceae</taxon>
        <taxon>Cohnella</taxon>
    </lineage>
</organism>
<dbReference type="GO" id="GO:0016747">
    <property type="term" value="F:acyltransferase activity, transferring groups other than amino-acyl groups"/>
    <property type="evidence" value="ECO:0007669"/>
    <property type="project" value="InterPro"/>
</dbReference>
<dbReference type="PANTHER" id="PTHR43328:SF1">
    <property type="entry name" value="N-ACETYLTRANSFERASE DOMAIN-CONTAINING PROTEIN"/>
    <property type="match status" value="1"/>
</dbReference>
<proteinExistence type="predicted"/>
<dbReference type="SUPFAM" id="SSF55729">
    <property type="entry name" value="Acyl-CoA N-acyltransferases (Nat)"/>
    <property type="match status" value="1"/>
</dbReference>
<protein>
    <submittedName>
        <fullName evidence="2">GNAT family N-acetyltransferase</fullName>
    </submittedName>
</protein>
<accession>A0A4Y8LP79</accession>
<keyword evidence="3" id="KW-1185">Reference proteome</keyword>
<dbReference type="EMBL" id="SOMN01000059">
    <property type="protein sequence ID" value="TFE19495.1"/>
    <property type="molecule type" value="Genomic_DNA"/>
</dbReference>
<dbReference type="Gene3D" id="3.40.630.30">
    <property type="match status" value="1"/>
</dbReference>
<evidence type="ECO:0000259" key="1">
    <source>
        <dbReference type="PROSITE" id="PS51186"/>
    </source>
</evidence>
<dbReference type="OrthoDB" id="66776at2"/>
<dbReference type="InterPro" id="IPR016181">
    <property type="entry name" value="Acyl_CoA_acyltransferase"/>
</dbReference>
<feature type="domain" description="N-acetyltransferase" evidence="1">
    <location>
        <begin position="7"/>
        <end position="157"/>
    </location>
</feature>
<comment type="caution">
    <text evidence="2">The sequence shown here is derived from an EMBL/GenBank/DDBJ whole genome shotgun (WGS) entry which is preliminary data.</text>
</comment>
<gene>
    <name evidence="2" type="ORF">E2980_23170</name>
</gene>
<dbReference type="AlphaFoldDB" id="A0A4Y8LP79"/>
<dbReference type="Pfam" id="PF00583">
    <property type="entry name" value="Acetyltransf_1"/>
    <property type="match status" value="1"/>
</dbReference>
<name>A0A4Y8LP79_9BACL</name>
<evidence type="ECO:0000313" key="3">
    <source>
        <dbReference type="Proteomes" id="UP000297900"/>
    </source>
</evidence>
<dbReference type="PROSITE" id="PS51186">
    <property type="entry name" value="GNAT"/>
    <property type="match status" value="1"/>
</dbReference>
<keyword evidence="2" id="KW-0808">Transferase</keyword>